<evidence type="ECO:0000256" key="7">
    <source>
        <dbReference type="ARBA" id="ARBA00022833"/>
    </source>
</evidence>
<evidence type="ECO:0000256" key="3">
    <source>
        <dbReference type="ARBA" id="ARBA00022454"/>
    </source>
</evidence>
<dbReference type="Pfam" id="PF00439">
    <property type="entry name" value="Bromodomain"/>
    <property type="match status" value="1"/>
</dbReference>
<dbReference type="InterPro" id="IPR047268">
    <property type="entry name" value="PWWP_BS69"/>
</dbReference>
<organism evidence="17 18">
    <name type="scientific">Apolygus lucorum</name>
    <name type="common">Small green plant bug</name>
    <name type="synonym">Lygocoris lucorum</name>
    <dbReference type="NCBI Taxonomy" id="248454"/>
    <lineage>
        <taxon>Eukaryota</taxon>
        <taxon>Metazoa</taxon>
        <taxon>Ecdysozoa</taxon>
        <taxon>Arthropoda</taxon>
        <taxon>Hexapoda</taxon>
        <taxon>Insecta</taxon>
        <taxon>Pterygota</taxon>
        <taxon>Neoptera</taxon>
        <taxon>Paraneoptera</taxon>
        <taxon>Hemiptera</taxon>
        <taxon>Heteroptera</taxon>
        <taxon>Panheteroptera</taxon>
        <taxon>Cimicomorpha</taxon>
        <taxon>Miridae</taxon>
        <taxon>Mirini</taxon>
        <taxon>Apolygus</taxon>
    </lineage>
</organism>
<feature type="compositionally biased region" description="Acidic residues" evidence="14">
    <location>
        <begin position="588"/>
        <end position="607"/>
    </location>
</feature>
<dbReference type="SUPFAM" id="SSF144232">
    <property type="entry name" value="HIT/MYND zinc finger-like"/>
    <property type="match status" value="1"/>
</dbReference>
<dbReference type="PANTHER" id="PTHR46379:SF1">
    <property type="entry name" value="ZINC FINGER MYND DOMAIN-CONTAINING PROTEIN 11"/>
    <property type="match status" value="1"/>
</dbReference>
<accession>A0A6A4IRN7</accession>
<evidence type="ECO:0000256" key="4">
    <source>
        <dbReference type="ARBA" id="ARBA00022553"/>
    </source>
</evidence>
<feature type="compositionally biased region" description="Basic and acidic residues" evidence="14">
    <location>
        <begin position="537"/>
        <end position="546"/>
    </location>
</feature>
<dbReference type="CDD" id="cd20159">
    <property type="entry name" value="PWWP_BS69"/>
    <property type="match status" value="1"/>
</dbReference>
<dbReference type="GO" id="GO:0034243">
    <property type="term" value="P:regulation of transcription elongation by RNA polymerase II"/>
    <property type="evidence" value="ECO:0007669"/>
    <property type="project" value="InterPro"/>
</dbReference>
<dbReference type="InterPro" id="IPR036427">
    <property type="entry name" value="Bromodomain-like_sf"/>
</dbReference>
<dbReference type="Proteomes" id="UP000466442">
    <property type="component" value="Linkage Group LG16"/>
</dbReference>
<keyword evidence="10" id="KW-0103">Bromodomain</keyword>
<dbReference type="InterPro" id="IPR017956">
    <property type="entry name" value="AT_hook_DNA-bd_motif"/>
</dbReference>
<evidence type="ECO:0000313" key="17">
    <source>
        <dbReference type="EMBL" id="KAF6198079.1"/>
    </source>
</evidence>
<dbReference type="GO" id="GO:0009966">
    <property type="term" value="P:regulation of signal transduction"/>
    <property type="evidence" value="ECO:0007669"/>
    <property type="project" value="TreeGrafter"/>
</dbReference>
<comment type="subcellular location">
    <subcellularLocation>
        <location evidence="2">Chromosome</location>
    </subcellularLocation>
    <subcellularLocation>
        <location evidence="1">Nucleus</location>
    </subcellularLocation>
</comment>
<dbReference type="OrthoDB" id="6272564at2759"/>
<evidence type="ECO:0000256" key="9">
    <source>
        <dbReference type="ARBA" id="ARBA00023015"/>
    </source>
</evidence>
<dbReference type="SMART" id="SM00384">
    <property type="entry name" value="AT_hook"/>
    <property type="match status" value="3"/>
</dbReference>
<dbReference type="SUPFAM" id="SSF57903">
    <property type="entry name" value="FYVE/PHD zinc finger"/>
    <property type="match status" value="1"/>
</dbReference>
<keyword evidence="18" id="KW-1185">Reference proteome</keyword>
<reference evidence="17" key="1">
    <citation type="journal article" date="2021" name="Mol. Ecol. Resour.">
        <title>Apolygus lucorum genome provides insights into omnivorousness and mesophyll feeding.</title>
        <authorList>
            <person name="Liu Y."/>
            <person name="Liu H."/>
            <person name="Wang H."/>
            <person name="Huang T."/>
            <person name="Liu B."/>
            <person name="Yang B."/>
            <person name="Yin L."/>
            <person name="Li B."/>
            <person name="Zhang Y."/>
            <person name="Zhang S."/>
            <person name="Jiang F."/>
            <person name="Zhang X."/>
            <person name="Ren Y."/>
            <person name="Wang B."/>
            <person name="Wang S."/>
            <person name="Lu Y."/>
            <person name="Wu K."/>
            <person name="Fan W."/>
            <person name="Wang G."/>
        </authorList>
    </citation>
    <scope>NUCLEOTIDE SEQUENCE</scope>
    <source>
        <strain evidence="17">12Hb</strain>
    </source>
</reference>
<feature type="compositionally biased region" description="Basic and acidic residues" evidence="14">
    <location>
        <begin position="608"/>
        <end position="618"/>
    </location>
</feature>
<feature type="domain" description="MYND-type" evidence="15">
    <location>
        <begin position="719"/>
        <end position="754"/>
    </location>
</feature>
<keyword evidence="8" id="KW-0156">Chromatin regulator</keyword>
<evidence type="ECO:0000256" key="2">
    <source>
        <dbReference type="ARBA" id="ARBA00004286"/>
    </source>
</evidence>
<dbReference type="SUPFAM" id="SSF63748">
    <property type="entry name" value="Tudor/PWWP/MBT"/>
    <property type="match status" value="1"/>
</dbReference>
<dbReference type="Gene3D" id="3.30.40.10">
    <property type="entry name" value="Zinc/RING finger domain, C3HC4 (zinc finger)"/>
    <property type="match status" value="1"/>
</dbReference>
<keyword evidence="12" id="KW-0539">Nucleus</keyword>
<evidence type="ECO:0000313" key="18">
    <source>
        <dbReference type="Proteomes" id="UP000466442"/>
    </source>
</evidence>
<dbReference type="Gene3D" id="1.20.920.10">
    <property type="entry name" value="Bromodomain-like"/>
    <property type="match status" value="1"/>
</dbReference>
<dbReference type="InterPro" id="IPR002893">
    <property type="entry name" value="Znf_MYND"/>
</dbReference>
<evidence type="ECO:0000256" key="6">
    <source>
        <dbReference type="ARBA" id="ARBA00022771"/>
    </source>
</evidence>
<dbReference type="GO" id="GO:0003714">
    <property type="term" value="F:transcription corepressor activity"/>
    <property type="evidence" value="ECO:0007669"/>
    <property type="project" value="InterPro"/>
</dbReference>
<feature type="domain" description="SAMD1-like winged helix (WH)" evidence="16">
    <location>
        <begin position="11"/>
        <end position="87"/>
    </location>
</feature>
<dbReference type="SUPFAM" id="SSF47370">
    <property type="entry name" value="Bromodomain"/>
    <property type="match status" value="1"/>
</dbReference>
<dbReference type="GO" id="GO:0008270">
    <property type="term" value="F:zinc ion binding"/>
    <property type="evidence" value="ECO:0007669"/>
    <property type="project" value="UniProtKB-KW"/>
</dbReference>
<evidence type="ECO:0000256" key="10">
    <source>
        <dbReference type="ARBA" id="ARBA00023117"/>
    </source>
</evidence>
<dbReference type="Gene3D" id="6.10.140.2220">
    <property type="match status" value="1"/>
</dbReference>
<dbReference type="GO" id="GO:0005634">
    <property type="term" value="C:nucleus"/>
    <property type="evidence" value="ECO:0007669"/>
    <property type="project" value="UniProtKB-SubCell"/>
</dbReference>
<keyword evidence="9" id="KW-0805">Transcription regulation</keyword>
<keyword evidence="4" id="KW-0597">Phosphoprotein</keyword>
<dbReference type="PANTHER" id="PTHR46379">
    <property type="entry name" value="ZINC FINGER MYND DOMAIN-CONTAINING"/>
    <property type="match status" value="1"/>
</dbReference>
<dbReference type="InterPro" id="IPR013083">
    <property type="entry name" value="Znf_RING/FYVE/PHD"/>
</dbReference>
<feature type="coiled-coil region" evidence="13">
    <location>
        <begin position="681"/>
        <end position="716"/>
    </location>
</feature>
<evidence type="ECO:0000259" key="15">
    <source>
        <dbReference type="PROSITE" id="PS50865"/>
    </source>
</evidence>
<evidence type="ECO:0000256" key="13">
    <source>
        <dbReference type="SAM" id="Coils"/>
    </source>
</evidence>
<evidence type="ECO:0000256" key="12">
    <source>
        <dbReference type="ARBA" id="ARBA00023242"/>
    </source>
</evidence>
<dbReference type="PRINTS" id="PR00929">
    <property type="entry name" value="ATHOOK"/>
</dbReference>
<evidence type="ECO:0000256" key="11">
    <source>
        <dbReference type="ARBA" id="ARBA00023163"/>
    </source>
</evidence>
<keyword evidence="3" id="KW-0158">Chromosome</keyword>
<dbReference type="AlphaFoldDB" id="A0A6A4IRN7"/>
<keyword evidence="11" id="KW-0804">Transcription</keyword>
<dbReference type="GO" id="GO:0003677">
    <property type="term" value="F:DNA binding"/>
    <property type="evidence" value="ECO:0007669"/>
    <property type="project" value="InterPro"/>
</dbReference>
<dbReference type="FunFam" id="6.10.140.2220:FF:000002">
    <property type="entry name" value="Protein kinase C-binding protein 1 isoform C"/>
    <property type="match status" value="1"/>
</dbReference>
<protein>
    <submittedName>
        <fullName evidence="17">Uncharacterized protein</fullName>
    </submittedName>
</protein>
<feature type="compositionally biased region" description="Acidic residues" evidence="14">
    <location>
        <begin position="470"/>
        <end position="482"/>
    </location>
</feature>
<dbReference type="InterPro" id="IPR019786">
    <property type="entry name" value="Zinc_finger_PHD-type_CS"/>
</dbReference>
<evidence type="ECO:0000256" key="5">
    <source>
        <dbReference type="ARBA" id="ARBA00022723"/>
    </source>
</evidence>
<feature type="compositionally biased region" description="Basic and acidic residues" evidence="14">
    <location>
        <begin position="559"/>
        <end position="584"/>
    </location>
</feature>
<keyword evidence="13" id="KW-0175">Coiled coil</keyword>
<keyword evidence="6" id="KW-0863">Zinc-finger</keyword>
<feature type="region of interest" description="Disordered" evidence="14">
    <location>
        <begin position="390"/>
        <end position="647"/>
    </location>
</feature>
<name>A0A6A4IRN7_APOLU</name>
<dbReference type="GO" id="GO:0140006">
    <property type="term" value="F:histone H3 reader activity"/>
    <property type="evidence" value="ECO:0007669"/>
    <property type="project" value="UniProtKB-ARBA"/>
</dbReference>
<dbReference type="EMBL" id="WIXP02000016">
    <property type="protein sequence ID" value="KAF6198079.1"/>
    <property type="molecule type" value="Genomic_DNA"/>
</dbReference>
<feature type="compositionally biased region" description="Basic and acidic residues" evidence="14">
    <location>
        <begin position="405"/>
        <end position="422"/>
    </location>
</feature>
<dbReference type="PROSITE" id="PS50865">
    <property type="entry name" value="ZF_MYND_2"/>
    <property type="match status" value="1"/>
</dbReference>
<dbReference type="GO" id="GO:0005694">
    <property type="term" value="C:chromosome"/>
    <property type="evidence" value="ECO:0007669"/>
    <property type="project" value="UniProtKB-SubCell"/>
</dbReference>
<sequence length="758" mass="85957">MNKTLVNSMYRRRMSSSEAVQQLWDAVKVIRYHRQVPNVDRIVKFMSKVYSVNEEEVTRQLGHCVRDGLLLIIKRKGSKGAKVGVEQEGYKLPEDVPERDKHDWYCSQCHLNGDVIPCGDCHRVYHVYCISNPQSSTKNKYQCLTCLGIEEDTDLQDIKQNILNKILVMVCTLLRDKYGALLRSSTSLSRAVTIGVPGAVLDISTDGEAWRIPYFIHKMSDIAKMASNAKQSVYTNLSQFEADCQTIVHNIVIFHGLHSDLADLARQMARDCSNELKQIRWCYTCYLATGGGKNVRRRKFYKPCHPPHELLFAKESKTSPFWPAKVIHEEDDKLDIRFFGGNHFRTQVDRSSTVPITTNVTALQDFKRTGSWNRAYDELTKHQNFIKKVEEGSYQSSSSSSDSDDSIKSEKSLKSLKSEKSSRSSLPVTPVPQMSLASTAKPKKGRGRPRLSGPSSVKKTTPRRRKSSTSDEDNDSSDDDSDVSFKEKTRKKKEPASAATPVTPSPDGPSKKKRGRAPVKAASTPPPKKRRGRPPKKKVEDAPLKTEEEDDEVPVAVAEARERSPSKRKSSERLSSLEKRKPPPIEDPPSEEDEEIKTEPEKEDGEDNSNHARDDSTDRTPAVPSPLSNTLSPAKSPHSFKNEEEIVSSSCMEPQVRCFATQTKRTSVDDMRKDKANKELITKLTLEIDELKAAHAEELKQLKETHSQDIAATKKKQWCYNCELEAIYHCCWNTAYCSTECQQLHWQREHKRVCRRKR</sequence>
<dbReference type="InterPro" id="IPR047269">
    <property type="entry name" value="ZMY11"/>
</dbReference>
<dbReference type="Pfam" id="PF21524">
    <property type="entry name" value="SAMD1_WH"/>
    <property type="match status" value="1"/>
</dbReference>
<evidence type="ECO:0000259" key="16">
    <source>
        <dbReference type="PROSITE" id="PS52014"/>
    </source>
</evidence>
<dbReference type="InterPro" id="IPR057053">
    <property type="entry name" value="MYND_ZMYND11_ZMYD8"/>
</dbReference>
<dbReference type="InterPro" id="IPR011011">
    <property type="entry name" value="Znf_FYVE_PHD"/>
</dbReference>
<dbReference type="InterPro" id="IPR001487">
    <property type="entry name" value="Bromodomain"/>
</dbReference>
<dbReference type="PROSITE" id="PS52014">
    <property type="entry name" value="SAMD1_WH"/>
    <property type="match status" value="1"/>
</dbReference>
<keyword evidence="5" id="KW-0479">Metal-binding</keyword>
<comment type="caution">
    <text evidence="17">The sequence shown here is derived from an EMBL/GenBank/DDBJ whole genome shotgun (WGS) entry which is preliminary data.</text>
</comment>
<dbReference type="Gene3D" id="2.30.30.140">
    <property type="match status" value="1"/>
</dbReference>
<evidence type="ECO:0000256" key="14">
    <source>
        <dbReference type="SAM" id="MobiDB-lite"/>
    </source>
</evidence>
<keyword evidence="7" id="KW-0862">Zinc</keyword>
<dbReference type="Pfam" id="PF24324">
    <property type="entry name" value="MYND_ZMYND11_ZMYD8"/>
    <property type="match status" value="1"/>
</dbReference>
<proteinExistence type="predicted"/>
<gene>
    <name evidence="17" type="ORF">GE061_007825</name>
</gene>
<dbReference type="InterPro" id="IPR048589">
    <property type="entry name" value="SAMD1-like_WH"/>
</dbReference>
<feature type="compositionally biased region" description="Basic residues" evidence="14">
    <location>
        <begin position="527"/>
        <end position="536"/>
    </location>
</feature>
<dbReference type="PROSITE" id="PS01360">
    <property type="entry name" value="ZF_MYND_1"/>
    <property type="match status" value="1"/>
</dbReference>
<evidence type="ECO:0000256" key="8">
    <source>
        <dbReference type="ARBA" id="ARBA00022853"/>
    </source>
</evidence>
<evidence type="ECO:0000256" key="1">
    <source>
        <dbReference type="ARBA" id="ARBA00004123"/>
    </source>
</evidence>
<dbReference type="PROSITE" id="PS01359">
    <property type="entry name" value="ZF_PHD_1"/>
    <property type="match status" value="1"/>
</dbReference>